<evidence type="ECO:0000256" key="6">
    <source>
        <dbReference type="SAM" id="MobiDB-lite"/>
    </source>
</evidence>
<dbReference type="GO" id="GO:0043161">
    <property type="term" value="P:proteasome-mediated ubiquitin-dependent protein catabolic process"/>
    <property type="evidence" value="ECO:0007669"/>
    <property type="project" value="TreeGrafter"/>
</dbReference>
<dbReference type="SUPFAM" id="SSF57850">
    <property type="entry name" value="RING/U-box"/>
    <property type="match status" value="1"/>
</dbReference>
<dbReference type="SMART" id="SM00184">
    <property type="entry name" value="RING"/>
    <property type="match status" value="1"/>
</dbReference>
<organism evidence="8 9">
    <name type="scientific">Karstenula rhodostoma CBS 690.94</name>
    <dbReference type="NCBI Taxonomy" id="1392251"/>
    <lineage>
        <taxon>Eukaryota</taxon>
        <taxon>Fungi</taxon>
        <taxon>Dikarya</taxon>
        <taxon>Ascomycota</taxon>
        <taxon>Pezizomycotina</taxon>
        <taxon>Dothideomycetes</taxon>
        <taxon>Pleosporomycetidae</taxon>
        <taxon>Pleosporales</taxon>
        <taxon>Massarineae</taxon>
        <taxon>Didymosphaeriaceae</taxon>
        <taxon>Karstenula</taxon>
    </lineage>
</organism>
<sequence length="411" mass="46237">MSSPQENGMNNTNSPTENTPLPALVPADDLAAPQDRTRTGGLPLREHFVDPANGLLLPLTDPRTEARPQDVCAICWEPMDNLSEAEVITSCGHIYHRGCLRRWFENRDAFYGTCPMDRARLFRTHLSERTLAAREQQRWMDVSFQGRVLIDGSVADRVRLGASSAQIFAELEHVQDRLGRLDAEEQRLNALLGELNRVSENRASRAEQTAGRTSASPFLNGRIGTEQIATASDSLFHGETPQVRLPRPRPFVRLSAPIGDVHNRRSGVEHGAFATPISSSFEDTTEASLGQTSEMDESPHRVVWDHDNLIRDRNRAIQDRNLVIEDLDRTIEDLDNAIRDRNRAFATGISNVPRAPRAPWVPHAPQAPRYTPAFPSHDELDFALTDEQLYEMEAIRRQAAEIERLYNEDSD</sequence>
<protein>
    <recommendedName>
        <fullName evidence="7">RING-type domain-containing protein</fullName>
    </recommendedName>
</protein>
<evidence type="ECO:0000313" key="8">
    <source>
        <dbReference type="EMBL" id="KAF2452062.1"/>
    </source>
</evidence>
<dbReference type="CDD" id="cd16448">
    <property type="entry name" value="RING-H2"/>
    <property type="match status" value="1"/>
</dbReference>
<dbReference type="Pfam" id="PF13639">
    <property type="entry name" value="zf-RING_2"/>
    <property type="match status" value="1"/>
</dbReference>
<evidence type="ECO:0000313" key="9">
    <source>
        <dbReference type="Proteomes" id="UP000799764"/>
    </source>
</evidence>
<reference evidence="8" key="1">
    <citation type="journal article" date="2020" name="Stud. Mycol.">
        <title>101 Dothideomycetes genomes: a test case for predicting lifestyles and emergence of pathogens.</title>
        <authorList>
            <person name="Haridas S."/>
            <person name="Albert R."/>
            <person name="Binder M."/>
            <person name="Bloem J."/>
            <person name="Labutti K."/>
            <person name="Salamov A."/>
            <person name="Andreopoulos B."/>
            <person name="Baker S."/>
            <person name="Barry K."/>
            <person name="Bills G."/>
            <person name="Bluhm B."/>
            <person name="Cannon C."/>
            <person name="Castanera R."/>
            <person name="Culley D."/>
            <person name="Daum C."/>
            <person name="Ezra D."/>
            <person name="Gonzalez J."/>
            <person name="Henrissat B."/>
            <person name="Kuo A."/>
            <person name="Liang C."/>
            <person name="Lipzen A."/>
            <person name="Lutzoni F."/>
            <person name="Magnuson J."/>
            <person name="Mondo S."/>
            <person name="Nolan M."/>
            <person name="Ohm R."/>
            <person name="Pangilinan J."/>
            <person name="Park H.-J."/>
            <person name="Ramirez L."/>
            <person name="Alfaro M."/>
            <person name="Sun H."/>
            <person name="Tritt A."/>
            <person name="Yoshinaga Y."/>
            <person name="Zwiers L.-H."/>
            <person name="Turgeon B."/>
            <person name="Goodwin S."/>
            <person name="Spatafora J."/>
            <person name="Crous P."/>
            <person name="Grigoriev I."/>
        </authorList>
    </citation>
    <scope>NUCLEOTIDE SEQUENCE</scope>
    <source>
        <strain evidence="8">CBS 690.94</strain>
    </source>
</reference>
<comment type="caution">
    <text evidence="8">The sequence shown here is derived from an EMBL/GenBank/DDBJ whole genome shotgun (WGS) entry which is preliminary data.</text>
</comment>
<keyword evidence="1" id="KW-0479">Metal-binding</keyword>
<dbReference type="InterPro" id="IPR050731">
    <property type="entry name" value="HRD1_E3_ubiq-ligases"/>
</dbReference>
<feature type="domain" description="RING-type" evidence="7">
    <location>
        <begin position="72"/>
        <end position="118"/>
    </location>
</feature>
<feature type="region of interest" description="Disordered" evidence="6">
    <location>
        <begin position="1"/>
        <end position="26"/>
    </location>
</feature>
<proteinExistence type="predicted"/>
<dbReference type="PROSITE" id="PS50089">
    <property type="entry name" value="ZF_RING_2"/>
    <property type="match status" value="1"/>
</dbReference>
<evidence type="ECO:0000256" key="2">
    <source>
        <dbReference type="ARBA" id="ARBA00022771"/>
    </source>
</evidence>
<dbReference type="Gene3D" id="3.30.40.10">
    <property type="entry name" value="Zinc/RING finger domain, C3HC4 (zinc finger)"/>
    <property type="match status" value="1"/>
</dbReference>
<dbReference type="OrthoDB" id="2849579at2759"/>
<dbReference type="InterPro" id="IPR013083">
    <property type="entry name" value="Znf_RING/FYVE/PHD"/>
</dbReference>
<dbReference type="GO" id="GO:0005789">
    <property type="term" value="C:endoplasmic reticulum membrane"/>
    <property type="evidence" value="ECO:0007669"/>
    <property type="project" value="UniProtKB-SubCell"/>
</dbReference>
<evidence type="ECO:0000256" key="3">
    <source>
        <dbReference type="ARBA" id="ARBA00022833"/>
    </source>
</evidence>
<feature type="compositionally biased region" description="Polar residues" evidence="6">
    <location>
        <begin position="1"/>
        <end position="19"/>
    </location>
</feature>
<dbReference type="GO" id="GO:0008270">
    <property type="term" value="F:zinc ion binding"/>
    <property type="evidence" value="ECO:0007669"/>
    <property type="project" value="UniProtKB-KW"/>
</dbReference>
<accession>A0A9P4UK73</accession>
<evidence type="ECO:0000256" key="1">
    <source>
        <dbReference type="ARBA" id="ARBA00022723"/>
    </source>
</evidence>
<evidence type="ECO:0000256" key="4">
    <source>
        <dbReference type="PROSITE-ProRule" id="PRU00175"/>
    </source>
</evidence>
<dbReference type="GO" id="GO:0061630">
    <property type="term" value="F:ubiquitin protein ligase activity"/>
    <property type="evidence" value="ECO:0007669"/>
    <property type="project" value="UniProtKB-EC"/>
</dbReference>
<keyword evidence="5" id="KW-0175">Coiled coil</keyword>
<dbReference type="GO" id="GO:0036503">
    <property type="term" value="P:ERAD pathway"/>
    <property type="evidence" value="ECO:0007669"/>
    <property type="project" value="TreeGrafter"/>
</dbReference>
<keyword evidence="3" id="KW-0862">Zinc</keyword>
<dbReference type="EMBL" id="MU001492">
    <property type="protein sequence ID" value="KAF2452062.1"/>
    <property type="molecule type" value="Genomic_DNA"/>
</dbReference>
<evidence type="ECO:0000256" key="5">
    <source>
        <dbReference type="SAM" id="Coils"/>
    </source>
</evidence>
<keyword evidence="9" id="KW-1185">Reference proteome</keyword>
<name>A0A9P4UK73_9PLEO</name>
<gene>
    <name evidence="8" type="ORF">P171DRAFT_438690</name>
</gene>
<dbReference type="PANTHER" id="PTHR22763">
    <property type="entry name" value="RING ZINC FINGER PROTEIN"/>
    <property type="match status" value="1"/>
</dbReference>
<evidence type="ECO:0000259" key="7">
    <source>
        <dbReference type="PROSITE" id="PS50089"/>
    </source>
</evidence>
<dbReference type="AlphaFoldDB" id="A0A9P4UK73"/>
<dbReference type="Proteomes" id="UP000799764">
    <property type="component" value="Unassembled WGS sequence"/>
</dbReference>
<keyword evidence="2 4" id="KW-0863">Zinc-finger</keyword>
<dbReference type="InterPro" id="IPR001841">
    <property type="entry name" value="Znf_RING"/>
</dbReference>
<dbReference type="PANTHER" id="PTHR22763:SF184">
    <property type="entry name" value="E3 UBIQUITIN-PROTEIN LIGASE SYNOVIOLIN"/>
    <property type="match status" value="1"/>
</dbReference>
<feature type="coiled-coil region" evidence="5">
    <location>
        <begin position="171"/>
        <end position="201"/>
    </location>
</feature>